<name>A0A8X6LPS5_TRICU</name>
<feature type="transmembrane region" description="Helical" evidence="2">
    <location>
        <begin position="51"/>
        <end position="74"/>
    </location>
</feature>
<feature type="non-terminal residue" evidence="3">
    <location>
        <position position="1"/>
    </location>
</feature>
<gene>
    <name evidence="3" type="ORF">TNCT_599531</name>
</gene>
<reference evidence="3" key="1">
    <citation type="submission" date="2020-07" db="EMBL/GenBank/DDBJ databases">
        <title>Multicomponent nature underlies the extraordinary mechanical properties of spider dragline silk.</title>
        <authorList>
            <person name="Kono N."/>
            <person name="Nakamura H."/>
            <person name="Mori M."/>
            <person name="Yoshida Y."/>
            <person name="Ohtoshi R."/>
            <person name="Malay A.D."/>
            <person name="Moran D.A.P."/>
            <person name="Tomita M."/>
            <person name="Numata K."/>
            <person name="Arakawa K."/>
        </authorList>
    </citation>
    <scope>NUCLEOTIDE SEQUENCE</scope>
</reference>
<dbReference type="AlphaFoldDB" id="A0A8X6LPS5"/>
<feature type="compositionally biased region" description="Basic and acidic residues" evidence="1">
    <location>
        <begin position="86"/>
        <end position="104"/>
    </location>
</feature>
<evidence type="ECO:0000256" key="2">
    <source>
        <dbReference type="SAM" id="Phobius"/>
    </source>
</evidence>
<keyword evidence="2" id="KW-1133">Transmembrane helix</keyword>
<organism evidence="3 4">
    <name type="scientific">Trichonephila clavata</name>
    <name type="common">Joro spider</name>
    <name type="synonym">Nephila clavata</name>
    <dbReference type="NCBI Taxonomy" id="2740835"/>
    <lineage>
        <taxon>Eukaryota</taxon>
        <taxon>Metazoa</taxon>
        <taxon>Ecdysozoa</taxon>
        <taxon>Arthropoda</taxon>
        <taxon>Chelicerata</taxon>
        <taxon>Arachnida</taxon>
        <taxon>Araneae</taxon>
        <taxon>Araneomorphae</taxon>
        <taxon>Entelegynae</taxon>
        <taxon>Araneoidea</taxon>
        <taxon>Nephilidae</taxon>
        <taxon>Trichonephila</taxon>
    </lineage>
</organism>
<sequence length="169" mass="19373">MDTSSSFPSYDYPWQATFAMISLRLRHELRSVTNVSVTSQKQTPKKLTAEATFMICIIFIFLIFAAIGTTITVYDSHYKPQKKRRSSDGDIDVKKHNNSRREKTSTKNSAVWVEKFKTFFNCFCIYTNGRSLLRTVSNEEDFLWLCGIRVIGTIATVAIHVFVSYSLSL</sequence>
<feature type="transmembrane region" description="Helical" evidence="2">
    <location>
        <begin position="142"/>
        <end position="163"/>
    </location>
</feature>
<proteinExistence type="predicted"/>
<feature type="region of interest" description="Disordered" evidence="1">
    <location>
        <begin position="81"/>
        <end position="104"/>
    </location>
</feature>
<evidence type="ECO:0000313" key="3">
    <source>
        <dbReference type="EMBL" id="GFR16152.1"/>
    </source>
</evidence>
<comment type="caution">
    <text evidence="3">The sequence shown here is derived from an EMBL/GenBank/DDBJ whole genome shotgun (WGS) entry which is preliminary data.</text>
</comment>
<keyword evidence="2" id="KW-0812">Transmembrane</keyword>
<accession>A0A8X6LPS5</accession>
<protein>
    <submittedName>
        <fullName evidence="3">Uncharacterized protein</fullName>
    </submittedName>
</protein>
<dbReference type="EMBL" id="BMAO01007462">
    <property type="protein sequence ID" value="GFR16152.1"/>
    <property type="molecule type" value="Genomic_DNA"/>
</dbReference>
<keyword evidence="4" id="KW-1185">Reference proteome</keyword>
<evidence type="ECO:0000256" key="1">
    <source>
        <dbReference type="SAM" id="MobiDB-lite"/>
    </source>
</evidence>
<keyword evidence="2" id="KW-0472">Membrane</keyword>
<evidence type="ECO:0000313" key="4">
    <source>
        <dbReference type="Proteomes" id="UP000887116"/>
    </source>
</evidence>
<dbReference type="Proteomes" id="UP000887116">
    <property type="component" value="Unassembled WGS sequence"/>
</dbReference>